<dbReference type="InterPro" id="IPR029062">
    <property type="entry name" value="Class_I_gatase-like"/>
</dbReference>
<keyword evidence="5" id="KW-0720">Serine protease</keyword>
<dbReference type="EMBL" id="CP099959">
    <property type="protein sequence ID" value="XCC58270.1"/>
    <property type="molecule type" value="Genomic_DNA"/>
</dbReference>
<dbReference type="Pfam" id="PF02016">
    <property type="entry name" value="Peptidase_S66"/>
    <property type="match status" value="1"/>
</dbReference>
<reference evidence="9" key="1">
    <citation type="submission" date="2022-06" db="EMBL/GenBank/DDBJ databases">
        <title>New Polynucleobacter species.</title>
        <authorList>
            <person name="Hahn M.W."/>
        </authorList>
    </citation>
    <scope>NUCLEOTIDE SEQUENCE</scope>
    <source>
        <strain evidence="9">UK-FUSCHL-C3</strain>
    </source>
</reference>
<evidence type="ECO:0000256" key="1">
    <source>
        <dbReference type="ARBA" id="ARBA00010233"/>
    </source>
</evidence>
<evidence type="ECO:0000256" key="6">
    <source>
        <dbReference type="PIRSR" id="PIRSR028757-1"/>
    </source>
</evidence>
<feature type="active site" description="Charge relay system" evidence="6">
    <location>
        <position position="286"/>
    </location>
</feature>
<evidence type="ECO:0000256" key="2">
    <source>
        <dbReference type="ARBA" id="ARBA00022645"/>
    </source>
</evidence>
<feature type="domain" description="LD-carboxypeptidase N-terminal" evidence="7">
    <location>
        <begin position="3"/>
        <end position="123"/>
    </location>
</feature>
<proteinExistence type="inferred from homology"/>
<dbReference type="RefSeq" id="WP_353439462.1">
    <property type="nucleotide sequence ID" value="NZ_CP099959.1"/>
</dbReference>
<feature type="active site" description="Nucleophile" evidence="6">
    <location>
        <position position="103"/>
    </location>
</feature>
<dbReference type="InterPro" id="IPR027461">
    <property type="entry name" value="Carboxypeptidase_A_C_sf"/>
</dbReference>
<keyword evidence="2" id="KW-0121">Carboxypeptidase</keyword>
<dbReference type="Gene3D" id="3.50.30.60">
    <property type="entry name" value="LD-carboxypeptidase A C-terminal domain-like"/>
    <property type="match status" value="1"/>
</dbReference>
<dbReference type="PANTHER" id="PTHR30237:SF2">
    <property type="entry name" value="MUREIN TETRAPEPTIDE CARBOXYPEPTIDASE"/>
    <property type="match status" value="1"/>
</dbReference>
<evidence type="ECO:0000313" key="9">
    <source>
        <dbReference type="EMBL" id="XCC58270.1"/>
    </source>
</evidence>
<dbReference type="InterPro" id="IPR027478">
    <property type="entry name" value="LdcA_N"/>
</dbReference>
<dbReference type="GO" id="GO:0006508">
    <property type="term" value="P:proteolysis"/>
    <property type="evidence" value="ECO:0007669"/>
    <property type="project" value="UniProtKB-KW"/>
</dbReference>
<dbReference type="CDD" id="cd07025">
    <property type="entry name" value="Peptidase_S66"/>
    <property type="match status" value="1"/>
</dbReference>
<gene>
    <name evidence="9" type="ORF">NKE59_02990</name>
</gene>
<dbReference type="InterPro" id="IPR003507">
    <property type="entry name" value="S66_fam"/>
</dbReference>
<comment type="similarity">
    <text evidence="1">Belongs to the peptidase S66 family.</text>
</comment>
<dbReference type="GO" id="GO:0004180">
    <property type="term" value="F:carboxypeptidase activity"/>
    <property type="evidence" value="ECO:0007669"/>
    <property type="project" value="UniProtKB-KW"/>
</dbReference>
<dbReference type="Gene3D" id="3.40.50.10740">
    <property type="entry name" value="Class I glutamine amidotransferase-like"/>
    <property type="match status" value="1"/>
</dbReference>
<dbReference type="InterPro" id="IPR040921">
    <property type="entry name" value="Peptidase_S66C"/>
</dbReference>
<evidence type="ECO:0000259" key="8">
    <source>
        <dbReference type="Pfam" id="PF17676"/>
    </source>
</evidence>
<evidence type="ECO:0000259" key="7">
    <source>
        <dbReference type="Pfam" id="PF02016"/>
    </source>
</evidence>
<dbReference type="PIRSF" id="PIRSF028757">
    <property type="entry name" value="LD-carboxypeptidase"/>
    <property type="match status" value="1"/>
</dbReference>
<name>A0AAU8A3Z4_9BURK</name>
<evidence type="ECO:0000256" key="5">
    <source>
        <dbReference type="ARBA" id="ARBA00022825"/>
    </source>
</evidence>
<evidence type="ECO:0000256" key="4">
    <source>
        <dbReference type="ARBA" id="ARBA00022801"/>
    </source>
</evidence>
<dbReference type="SUPFAM" id="SSF52317">
    <property type="entry name" value="Class I glutamine amidotransferase-like"/>
    <property type="match status" value="1"/>
</dbReference>
<dbReference type="GO" id="GO:0008236">
    <property type="term" value="F:serine-type peptidase activity"/>
    <property type="evidence" value="ECO:0007669"/>
    <property type="project" value="UniProtKB-KW"/>
</dbReference>
<dbReference type="PANTHER" id="PTHR30237">
    <property type="entry name" value="MURAMOYLTETRAPEPTIDE CARBOXYPEPTIDASE"/>
    <property type="match status" value="1"/>
</dbReference>
<keyword evidence="3" id="KW-0645">Protease</keyword>
<accession>A0AAU8A3Z4</accession>
<dbReference type="InterPro" id="IPR040449">
    <property type="entry name" value="Peptidase_S66_N"/>
</dbReference>
<feature type="active site" description="Charge relay system" evidence="6">
    <location>
        <position position="214"/>
    </location>
</feature>
<organism evidence="9">
    <name type="scientific">Polynucleobacter sp. UK-FUSCHL-C3</name>
    <dbReference type="NCBI Taxonomy" id="2955208"/>
    <lineage>
        <taxon>Bacteria</taxon>
        <taxon>Pseudomonadati</taxon>
        <taxon>Pseudomonadota</taxon>
        <taxon>Betaproteobacteria</taxon>
        <taxon>Burkholderiales</taxon>
        <taxon>Burkholderiaceae</taxon>
        <taxon>Polynucleobacter</taxon>
    </lineage>
</organism>
<evidence type="ECO:0000256" key="3">
    <source>
        <dbReference type="ARBA" id="ARBA00022670"/>
    </source>
</evidence>
<keyword evidence="4" id="KW-0378">Hydrolase</keyword>
<dbReference type="AlphaFoldDB" id="A0AAU8A3Z4"/>
<dbReference type="Pfam" id="PF17676">
    <property type="entry name" value="Peptidase_S66C"/>
    <property type="match status" value="1"/>
</dbReference>
<feature type="domain" description="LD-carboxypeptidase C-terminal" evidence="8">
    <location>
        <begin position="180"/>
        <end position="301"/>
    </location>
</feature>
<dbReference type="SUPFAM" id="SSF141986">
    <property type="entry name" value="LD-carboxypeptidase A C-terminal domain-like"/>
    <property type="match status" value="1"/>
</dbReference>
<sequence>MKIHLIAPSGASPDMRSPESALHWLKQQGVMVSNAQCAQRVFERFAGTDAERLGELNAIANLDPNQVVISVRGGYGLHRLLDQVNWKAIAIAVKQGLQICGHSDFTGFQMGLLAKTGTISLAGPMLNYDFGPLNEFGESEAPSQFTWTHFQSAVENRRFSIAVPDAQPWAGAVDLSQNIEGMLWGGNLSIITTLLGTEYFPSDKQIMGGILFIEDINEHPYRIERMLLQLHEAGVLGKQRAILLGHFSQYRLYEVDRGYKLDTAIDLIRKRVPKSIPILTGLPFGHIKDKLTLPVGAQVNLQASTKGFVLEGKW</sequence>
<protein>
    <submittedName>
        <fullName evidence="9">LD-carboxypeptidase</fullName>
    </submittedName>
</protein>